<reference evidence="2 3" key="1">
    <citation type="journal article" date="2014" name="Mol. Plant">
        <title>Chromosome Scale Genome Assembly and Transcriptome Profiling of Nannochloropsis gaditana in Nitrogen Depletion.</title>
        <authorList>
            <person name="Corteggiani Carpinelli E."/>
            <person name="Telatin A."/>
            <person name="Vitulo N."/>
            <person name="Forcato C."/>
            <person name="D'Angelo M."/>
            <person name="Schiavon R."/>
            <person name="Vezzi A."/>
            <person name="Giacometti G.M."/>
            <person name="Morosinotto T."/>
            <person name="Valle G."/>
        </authorList>
    </citation>
    <scope>NUCLEOTIDE SEQUENCE [LARGE SCALE GENOMIC DNA]</scope>
    <source>
        <strain evidence="2 3">B-31</strain>
    </source>
</reference>
<dbReference type="PANTHER" id="PTHR37909">
    <property type="entry name" value="S-ADENOSYL-L-METHIONINE-DEPENDENT METHYLTRANSFERASES SUPERFAMILY PROTEIN"/>
    <property type="match status" value="1"/>
</dbReference>
<dbReference type="OrthoDB" id="186626at2759"/>
<comment type="caution">
    <text evidence="2">The sequence shown here is derived from an EMBL/GenBank/DDBJ whole genome shotgun (WGS) entry which is preliminary data.</text>
</comment>
<dbReference type="Proteomes" id="UP000019335">
    <property type="component" value="Chromosome 1"/>
</dbReference>
<proteinExistence type="predicted"/>
<dbReference type="PANTHER" id="PTHR37909:SF1">
    <property type="entry name" value="S-ADENOSYL-L-METHIONINE-DEPENDENT METHYLTRANSFERASES SUPERFAMILY PROTEIN"/>
    <property type="match status" value="1"/>
</dbReference>
<evidence type="ECO:0000313" key="2">
    <source>
        <dbReference type="EMBL" id="EWM30574.1"/>
    </source>
</evidence>
<feature type="transmembrane region" description="Helical" evidence="1">
    <location>
        <begin position="20"/>
        <end position="37"/>
    </location>
</feature>
<accession>W7UC87</accession>
<keyword evidence="1" id="KW-0812">Transmembrane</keyword>
<organism evidence="2 3">
    <name type="scientific">Nannochloropsis gaditana</name>
    <dbReference type="NCBI Taxonomy" id="72520"/>
    <lineage>
        <taxon>Eukaryota</taxon>
        <taxon>Sar</taxon>
        <taxon>Stramenopiles</taxon>
        <taxon>Ochrophyta</taxon>
        <taxon>Eustigmatophyceae</taxon>
        <taxon>Eustigmatales</taxon>
        <taxon>Monodopsidaceae</taxon>
        <taxon>Nannochloropsis</taxon>
    </lineage>
</organism>
<keyword evidence="3" id="KW-1185">Reference proteome</keyword>
<gene>
    <name evidence="2" type="ORF">Naga_100033g41</name>
</gene>
<name>W7UC87_9STRA</name>
<evidence type="ECO:0000256" key="1">
    <source>
        <dbReference type="SAM" id="Phobius"/>
    </source>
</evidence>
<sequence length="384" mass="43008">MGHNRYSGACARIQQLTARNTALAVCIIGLMALVVRVHHQRSGKSMSIANWSSMSAGPSSLGSSASCYRDVKPLPFVENRDAIGRVLEEEGMAVGIELGVQRGLYTEKTLSRWTKCKHMTLVDVWAQLPNYSDQANKPDEVQAQLLREAHGRLDKFAARGTTLEFLQMLTKDAAPTIPNSSVDFVYVDARHDFCGVMEDIELYWPKLRRRDHGWARLLNQFAAKHELQVVVPPFDETWKSWMIRKPSVHCPGTTPVSAVTRRLIAVDNIRVFACSLSRQMSKRSAGRDLIDASNRYELSHFRCPPSQHVSPQLYLRVVPHVEGNESARHCIFDRGEGRRGREIFGLSSAAHAFAVFFQCRLFALYIAILSGGSDTASFCTERAT</sequence>
<protein>
    <submittedName>
        <fullName evidence="2">Uncharacterized protein</fullName>
    </submittedName>
</protein>
<dbReference type="EMBL" id="AZIL01000030">
    <property type="protein sequence ID" value="EWM30574.1"/>
    <property type="molecule type" value="Genomic_DNA"/>
</dbReference>
<keyword evidence="1" id="KW-0472">Membrane</keyword>
<keyword evidence="1" id="KW-1133">Transmembrane helix</keyword>
<dbReference type="Pfam" id="PF13578">
    <property type="entry name" value="Methyltransf_24"/>
    <property type="match status" value="1"/>
</dbReference>
<evidence type="ECO:0000313" key="3">
    <source>
        <dbReference type="Proteomes" id="UP000019335"/>
    </source>
</evidence>
<dbReference type="InterPro" id="IPR029063">
    <property type="entry name" value="SAM-dependent_MTases_sf"/>
</dbReference>
<dbReference type="Gene3D" id="3.40.50.150">
    <property type="entry name" value="Vaccinia Virus protein VP39"/>
    <property type="match status" value="1"/>
</dbReference>
<dbReference type="AlphaFoldDB" id="W7UC87"/>